<evidence type="ECO:0000313" key="2">
    <source>
        <dbReference type="Proteomes" id="UP001162992"/>
    </source>
</evidence>
<dbReference type="EMBL" id="CM055107">
    <property type="protein sequence ID" value="KAJ7527212.1"/>
    <property type="molecule type" value="Genomic_DNA"/>
</dbReference>
<sequence>MEGEVGPRVASFENFSQNGSFFQHQFFPHSCDHSQGGKQLSLSLNSSDGHWASANLEKHPRTLEVRDSHNERGNWDMGAWNWNSMLFLAQPSTQIRSSESLLQDDIDDSQKIEADVLKHSVKDATSGLGFEGSRNNDEWRANFLKNETVLGQDGLLPVSNDTTKHVVADDESSDDVECLTLKLGGRSYSYSEDAGNGAQSSKRSRVSPPSIQHPTCQVDGCQADLRGAKDYHRRHKVCEDHSKAAQALVGRIMQRFCQQCSRFHPLQLFDEGKRSCRRRLDGHNRRRRKTQPDTAAARAYFLAEEGSGGRSAGVLSLLNILSRLQENSSERTNGLINEQDLLLEYIKKAITTSASADSHCTTPTTGIMYNANTHHEAPSMEQRSDPQPSCGPIGAHTPGPAASQVFSSSADPHVLLSSSPGIERLALLLHGYLKGQVPTVPKLVQEALLSHLLQNQPRSHGPAEASAVEKNSAAMERMMDLPQVGNIPSSSSPYLGTTSDSRQLSQRLLELGQMVHHSIGSHAVHQSLPEKFPQQCLPDLEKIYALRGVSDSRGMETISGKEDLTMTKSSAATALDSNADLTRKPSFSCTAAEDRRNSHYATCNQPFATSDVPPKSHSLRVTAQTQSRSEHPQGSPYANIQDRTGRISFKLFDRNPRDFPQLLRTQILEWLAQVPSEMESYIRPGCVILTIYLSMSVKMWEELCQNLHSSLKRLLNISNSDFWCTGRILVQAEHELAYIVDGEVHKLGPVRPTTAKILSVRPLAAVAGQPTKLILRGCNFTAPGLRILGAYQGKYASQGSAWVKEEGQGFDKTNSKTVMIEAGNAYEEKYVSFIGGPCNAIGRCFIEVEDEGVGGGFVPLIVADDKVCSELHTLEDEIQRVSSGAIAMAMENGISPEEVSNFVNAARSAIETEATYFLHDLGWVFQKAFWKTNELVGEKHAGFQLPAATMKRLLKYAVEHDWCAVIHRLLDILFSVNVEPAYLTFMDALVIIEEVNLLHIAVRRICRPMVDLLLAYEPCTQPETPRDCSSTDGETVLYTQRSRKFVFTPDMVGPARLTPLHVAASMKEAESVIDALTSDPLKIGLHAWNHAQDAAGKTPFSCALAQGNISYIQMVWKKLAQRRILGQVTIDILSDSSSAVQQEDLSRPEESNFVDGAVNQCTSTHLGNYGDSGSHESSMEHTRWGVLHLEKPCGDAAPSSQKRCIQQAKKSLGYLGGVKGRMFKPFLLSMVAIASVCVCVCVLLMGPPEVNLVSTFTWDSVRFGPQ</sequence>
<name>A0ACC2BBW9_DIPCM</name>
<dbReference type="Proteomes" id="UP001162992">
    <property type="component" value="Chromosome 16"/>
</dbReference>
<protein>
    <submittedName>
        <fullName evidence="1">Uncharacterized protein</fullName>
    </submittedName>
</protein>
<gene>
    <name evidence="1" type="ORF">O6H91_16G042900</name>
</gene>
<evidence type="ECO:0000313" key="1">
    <source>
        <dbReference type="EMBL" id="KAJ7527212.1"/>
    </source>
</evidence>
<reference evidence="2" key="1">
    <citation type="journal article" date="2024" name="Proc. Natl. Acad. Sci. U.S.A.">
        <title>Extraordinary preservation of gene collinearity over three hundred million years revealed in homosporous lycophytes.</title>
        <authorList>
            <person name="Li C."/>
            <person name="Wickell D."/>
            <person name="Kuo L.Y."/>
            <person name="Chen X."/>
            <person name="Nie B."/>
            <person name="Liao X."/>
            <person name="Peng D."/>
            <person name="Ji J."/>
            <person name="Jenkins J."/>
            <person name="Williams M."/>
            <person name="Shu S."/>
            <person name="Plott C."/>
            <person name="Barry K."/>
            <person name="Rajasekar S."/>
            <person name="Grimwood J."/>
            <person name="Han X."/>
            <person name="Sun S."/>
            <person name="Hou Z."/>
            <person name="He W."/>
            <person name="Dai G."/>
            <person name="Sun C."/>
            <person name="Schmutz J."/>
            <person name="Leebens-Mack J.H."/>
            <person name="Li F.W."/>
            <person name="Wang L."/>
        </authorList>
    </citation>
    <scope>NUCLEOTIDE SEQUENCE [LARGE SCALE GENOMIC DNA]</scope>
    <source>
        <strain evidence="2">cv. PW_Plant_1</strain>
    </source>
</reference>
<comment type="caution">
    <text evidence="1">The sequence shown here is derived from an EMBL/GenBank/DDBJ whole genome shotgun (WGS) entry which is preliminary data.</text>
</comment>
<proteinExistence type="predicted"/>
<organism evidence="1 2">
    <name type="scientific">Diphasiastrum complanatum</name>
    <name type="common">Issler's clubmoss</name>
    <name type="synonym">Lycopodium complanatum</name>
    <dbReference type="NCBI Taxonomy" id="34168"/>
    <lineage>
        <taxon>Eukaryota</taxon>
        <taxon>Viridiplantae</taxon>
        <taxon>Streptophyta</taxon>
        <taxon>Embryophyta</taxon>
        <taxon>Tracheophyta</taxon>
        <taxon>Lycopodiopsida</taxon>
        <taxon>Lycopodiales</taxon>
        <taxon>Lycopodiaceae</taxon>
        <taxon>Lycopodioideae</taxon>
        <taxon>Diphasiastrum</taxon>
    </lineage>
</organism>
<accession>A0ACC2BBW9</accession>
<keyword evidence="2" id="KW-1185">Reference proteome</keyword>